<gene>
    <name evidence="1" type="ORF">PROQFM164_S03g000989</name>
</gene>
<sequence>MAANAPSHNGLPSHFSFRQGISVIKMELHMTPEAAQRYSDLWNMLAARQLPSEHLGLIMTVVTLARLHSSFANNIVACTLVRTFVESKQIAGLRAALPRLPDELAAVIPNLFQESTHAITMLPAMPAEFSEIFSLSANDETALRRELIHLEPKLKPAISISDDEFNIIVNNLPDLPPSMSGTWKIPLEVLSTMIKENQGLSDKLGIFWNVLSYQDWFAVYNATSFFEGLTKFATAIAALDGNESQVYWDFYCHFLRVIVARPLA</sequence>
<reference evidence="1" key="1">
    <citation type="journal article" date="2014" name="Nat. Commun.">
        <title>Multiple recent horizontal transfers of a large genomic region in cheese making fungi.</title>
        <authorList>
            <person name="Cheeseman K."/>
            <person name="Ropars J."/>
            <person name="Renault P."/>
            <person name="Dupont J."/>
            <person name="Gouzy J."/>
            <person name="Branca A."/>
            <person name="Abraham A.L."/>
            <person name="Ceppi M."/>
            <person name="Conseiller E."/>
            <person name="Debuchy R."/>
            <person name="Malagnac F."/>
            <person name="Goarin A."/>
            <person name="Silar P."/>
            <person name="Lacoste S."/>
            <person name="Sallet E."/>
            <person name="Bensimon A."/>
            <person name="Giraud T."/>
            <person name="Brygoo Y."/>
        </authorList>
    </citation>
    <scope>NUCLEOTIDE SEQUENCE [LARGE SCALE GENOMIC DNA]</scope>
    <source>
        <strain evidence="1">FM164</strain>
    </source>
</reference>
<evidence type="ECO:0000313" key="1">
    <source>
        <dbReference type="EMBL" id="CDM34265.1"/>
    </source>
</evidence>
<dbReference type="OMA" id="WFAVYNA"/>
<accession>W6QCT3</accession>
<name>W6QCT3_PENRF</name>
<dbReference type="OrthoDB" id="4336531at2759"/>
<protein>
    <submittedName>
        <fullName evidence="1">Genomic scaffold, ProqFM164S03</fullName>
    </submittedName>
</protein>
<organism evidence="1 2">
    <name type="scientific">Penicillium roqueforti (strain FM164)</name>
    <dbReference type="NCBI Taxonomy" id="1365484"/>
    <lineage>
        <taxon>Eukaryota</taxon>
        <taxon>Fungi</taxon>
        <taxon>Dikarya</taxon>
        <taxon>Ascomycota</taxon>
        <taxon>Pezizomycotina</taxon>
        <taxon>Eurotiomycetes</taxon>
        <taxon>Eurotiomycetidae</taxon>
        <taxon>Eurotiales</taxon>
        <taxon>Aspergillaceae</taxon>
        <taxon>Penicillium</taxon>
    </lineage>
</organism>
<dbReference type="EMBL" id="HG792017">
    <property type="protein sequence ID" value="CDM34265.1"/>
    <property type="molecule type" value="Genomic_DNA"/>
</dbReference>
<evidence type="ECO:0000313" key="2">
    <source>
        <dbReference type="Proteomes" id="UP000030686"/>
    </source>
</evidence>
<proteinExistence type="predicted"/>
<keyword evidence="2" id="KW-1185">Reference proteome</keyword>
<dbReference type="Proteomes" id="UP000030686">
    <property type="component" value="Unassembled WGS sequence"/>
</dbReference>
<dbReference type="AlphaFoldDB" id="W6QCT3"/>